<keyword evidence="2" id="KW-1185">Reference proteome</keyword>
<dbReference type="VEuPathDB" id="TrichDB:TVAG_348420"/>
<dbReference type="OrthoDB" id="676979at2759"/>
<dbReference type="RefSeq" id="XP_001584394.1">
    <property type="nucleotide sequence ID" value="XM_001584344.1"/>
</dbReference>
<dbReference type="Proteomes" id="UP000001542">
    <property type="component" value="Unassembled WGS sequence"/>
</dbReference>
<reference evidence="1" key="2">
    <citation type="journal article" date="2007" name="Science">
        <title>Draft genome sequence of the sexually transmitted pathogen Trichomonas vaginalis.</title>
        <authorList>
            <person name="Carlton J.M."/>
            <person name="Hirt R.P."/>
            <person name="Silva J.C."/>
            <person name="Delcher A.L."/>
            <person name="Schatz M."/>
            <person name="Zhao Q."/>
            <person name="Wortman J.R."/>
            <person name="Bidwell S.L."/>
            <person name="Alsmark U.C.M."/>
            <person name="Besteiro S."/>
            <person name="Sicheritz-Ponten T."/>
            <person name="Noel C.J."/>
            <person name="Dacks J.B."/>
            <person name="Foster P.G."/>
            <person name="Simillion C."/>
            <person name="Van de Peer Y."/>
            <person name="Miranda-Saavedra D."/>
            <person name="Barton G.J."/>
            <person name="Westrop G.D."/>
            <person name="Mueller S."/>
            <person name="Dessi D."/>
            <person name="Fiori P.L."/>
            <person name="Ren Q."/>
            <person name="Paulsen I."/>
            <person name="Zhang H."/>
            <person name="Bastida-Corcuera F.D."/>
            <person name="Simoes-Barbosa A."/>
            <person name="Brown M.T."/>
            <person name="Hayes R.D."/>
            <person name="Mukherjee M."/>
            <person name="Okumura C.Y."/>
            <person name="Schneider R."/>
            <person name="Smith A.J."/>
            <person name="Vanacova S."/>
            <person name="Villalvazo M."/>
            <person name="Haas B.J."/>
            <person name="Pertea M."/>
            <person name="Feldblyum T.V."/>
            <person name="Utterback T.R."/>
            <person name="Shu C.L."/>
            <person name="Osoegawa K."/>
            <person name="de Jong P.J."/>
            <person name="Hrdy I."/>
            <person name="Horvathova L."/>
            <person name="Zubacova Z."/>
            <person name="Dolezal P."/>
            <person name="Malik S.B."/>
            <person name="Logsdon J.M. Jr."/>
            <person name="Henze K."/>
            <person name="Gupta A."/>
            <person name="Wang C.C."/>
            <person name="Dunne R.L."/>
            <person name="Upcroft J.A."/>
            <person name="Upcroft P."/>
            <person name="White O."/>
            <person name="Salzberg S.L."/>
            <person name="Tang P."/>
            <person name="Chiu C.-H."/>
            <person name="Lee Y.-S."/>
            <person name="Embley T.M."/>
            <person name="Coombs G.H."/>
            <person name="Mottram J.C."/>
            <person name="Tachezy J."/>
            <person name="Fraser-Liggett C.M."/>
            <person name="Johnson P.J."/>
        </authorList>
    </citation>
    <scope>NUCLEOTIDE SEQUENCE [LARGE SCALE GENOMIC DNA]</scope>
    <source>
        <strain evidence="1">G3</strain>
    </source>
</reference>
<dbReference type="Gene3D" id="3.80.10.10">
    <property type="entry name" value="Ribonuclease Inhibitor"/>
    <property type="match status" value="1"/>
</dbReference>
<dbReference type="InterPro" id="IPR026906">
    <property type="entry name" value="LRR_5"/>
</dbReference>
<dbReference type="PANTHER" id="PTHR45661">
    <property type="entry name" value="SURFACE ANTIGEN"/>
    <property type="match status" value="1"/>
</dbReference>
<proteinExistence type="predicted"/>
<organism evidence="1 2">
    <name type="scientific">Trichomonas vaginalis (strain ATCC PRA-98 / G3)</name>
    <dbReference type="NCBI Taxonomy" id="412133"/>
    <lineage>
        <taxon>Eukaryota</taxon>
        <taxon>Metamonada</taxon>
        <taxon>Parabasalia</taxon>
        <taxon>Trichomonadida</taxon>
        <taxon>Trichomonadidae</taxon>
        <taxon>Trichomonas</taxon>
    </lineage>
</organism>
<dbReference type="VEuPathDB" id="TrichDB:TVAGG3_1045290"/>
<sequence length="279" mass="31783">MFHKIFLDSLITKTIRYSTVTPTSITIESTDNFDTITEQIKSQGITKLIIGSSLQELPIFDGLRLVRYLEIQSTQFESIPEEAFSNNQNIQSVVLSSSITNISAKAFSNSFIPQINLENVISIESEAFSNCSNLEVVTLSSVQTLGSYCFSNTAVIEIQLSDSITVIPEYAFYNCHNLTTFISNCNSFGSYSFYNCTSLTTFNYNFMSLQNFGTDVLTNTALEELSIPSWCLYDSQIKQLPLKKLTVSSNNNYIDRDNIRHYYYQYNHWKQLNIQKIQI</sequence>
<dbReference type="STRING" id="5722.A2D7X5"/>
<name>A2D7X5_TRIV3</name>
<evidence type="ECO:0000313" key="1">
    <source>
        <dbReference type="EMBL" id="EAY23408.1"/>
    </source>
</evidence>
<dbReference type="Pfam" id="PF13306">
    <property type="entry name" value="LRR_5"/>
    <property type="match status" value="1"/>
</dbReference>
<protein>
    <submittedName>
        <fullName evidence="1">Cell surface protein, putative</fullName>
    </submittedName>
</protein>
<dbReference type="PANTHER" id="PTHR45661:SF3">
    <property type="entry name" value="IG-LIKE DOMAIN-CONTAINING PROTEIN"/>
    <property type="match status" value="1"/>
</dbReference>
<evidence type="ECO:0000313" key="2">
    <source>
        <dbReference type="Proteomes" id="UP000001542"/>
    </source>
</evidence>
<dbReference type="SUPFAM" id="SSF52058">
    <property type="entry name" value="L domain-like"/>
    <property type="match status" value="1"/>
</dbReference>
<dbReference type="InterPro" id="IPR032675">
    <property type="entry name" value="LRR_dom_sf"/>
</dbReference>
<gene>
    <name evidence="1" type="ORF">TVAG_070710</name>
</gene>
<dbReference type="InParanoid" id="A2D7X5"/>
<accession>A2D7X5</accession>
<dbReference type="InterPro" id="IPR053139">
    <property type="entry name" value="Surface_bspA-like"/>
</dbReference>
<reference evidence="1" key="1">
    <citation type="submission" date="2006-10" db="EMBL/GenBank/DDBJ databases">
        <authorList>
            <person name="Amadeo P."/>
            <person name="Zhao Q."/>
            <person name="Wortman J."/>
            <person name="Fraser-Liggett C."/>
            <person name="Carlton J."/>
        </authorList>
    </citation>
    <scope>NUCLEOTIDE SEQUENCE</scope>
    <source>
        <strain evidence="1">G3</strain>
    </source>
</reference>
<dbReference type="AlphaFoldDB" id="A2D7X5"/>
<dbReference type="KEGG" id="tva:5468972"/>
<dbReference type="EMBL" id="DS113178">
    <property type="protein sequence ID" value="EAY23408.1"/>
    <property type="molecule type" value="Genomic_DNA"/>
</dbReference>